<organism evidence="2 3">
    <name type="scientific">Actinoallomurus acaciae</name>
    <dbReference type="NCBI Taxonomy" id="502577"/>
    <lineage>
        <taxon>Bacteria</taxon>
        <taxon>Bacillati</taxon>
        <taxon>Actinomycetota</taxon>
        <taxon>Actinomycetes</taxon>
        <taxon>Streptosporangiales</taxon>
        <taxon>Thermomonosporaceae</taxon>
        <taxon>Actinoallomurus</taxon>
    </lineage>
</organism>
<name>A0ABV5YRE2_9ACTN</name>
<evidence type="ECO:0000313" key="2">
    <source>
        <dbReference type="EMBL" id="MFB9837621.1"/>
    </source>
</evidence>
<evidence type="ECO:0000313" key="3">
    <source>
        <dbReference type="Proteomes" id="UP001589627"/>
    </source>
</evidence>
<dbReference type="PANTHER" id="PTHR47791">
    <property type="entry name" value="MEIOTICALLY UP-REGULATED GENE 191 PROTEIN"/>
    <property type="match status" value="1"/>
</dbReference>
<comment type="caution">
    <text evidence="2">The sequence shown here is derived from an EMBL/GenBank/DDBJ whole genome shotgun (WGS) entry which is preliminary data.</text>
</comment>
<dbReference type="InterPro" id="IPR008928">
    <property type="entry name" value="6-hairpin_glycosidase_sf"/>
</dbReference>
<dbReference type="PANTHER" id="PTHR47791:SF3">
    <property type="entry name" value="MEIOTICALLY UP-REGULATED GENE 191 PROTEIN"/>
    <property type="match status" value="1"/>
</dbReference>
<reference evidence="2 3" key="1">
    <citation type="submission" date="2024-09" db="EMBL/GenBank/DDBJ databases">
        <authorList>
            <person name="Sun Q."/>
            <person name="Mori K."/>
        </authorList>
    </citation>
    <scope>NUCLEOTIDE SEQUENCE [LARGE SCALE GENOMIC DNA]</scope>
    <source>
        <strain evidence="2 3">TBRC 0563</strain>
    </source>
</reference>
<accession>A0ABV5YRE2</accession>
<gene>
    <name evidence="2" type="ORF">ACFFNX_36150</name>
</gene>
<dbReference type="Pfam" id="PF03663">
    <property type="entry name" value="Glyco_hydro_76"/>
    <property type="match status" value="1"/>
</dbReference>
<protein>
    <submittedName>
        <fullName evidence="2">Glycoside hydrolase family 76 protein</fullName>
    </submittedName>
</protein>
<dbReference type="InterPro" id="IPR005198">
    <property type="entry name" value="Glyco_hydro_76"/>
</dbReference>
<dbReference type="RefSeq" id="WP_378210501.1">
    <property type="nucleotide sequence ID" value="NZ_JBHLZP010000401.1"/>
</dbReference>
<dbReference type="InterPro" id="IPR053169">
    <property type="entry name" value="MUG_Protein"/>
</dbReference>
<dbReference type="Proteomes" id="UP001589627">
    <property type="component" value="Unassembled WGS sequence"/>
</dbReference>
<keyword evidence="2" id="KW-0378">Hydrolase</keyword>
<dbReference type="SUPFAM" id="SSF48208">
    <property type="entry name" value="Six-hairpin glycosidases"/>
    <property type="match status" value="1"/>
</dbReference>
<keyword evidence="3" id="KW-1185">Reference proteome</keyword>
<dbReference type="GO" id="GO:0016787">
    <property type="term" value="F:hydrolase activity"/>
    <property type="evidence" value="ECO:0007669"/>
    <property type="project" value="UniProtKB-KW"/>
</dbReference>
<dbReference type="Gene3D" id="1.50.10.20">
    <property type="match status" value="1"/>
</dbReference>
<proteinExistence type="predicted"/>
<dbReference type="EMBL" id="JBHLZP010000401">
    <property type="protein sequence ID" value="MFB9837621.1"/>
    <property type="molecule type" value="Genomic_DNA"/>
</dbReference>
<sequence length="511" mass="54634">MSSLLIASNARSASRPSTGRFFRLLSAVSLLVAVGIPALAGAAEAAAICDRYCDGRDPALAAGDRTPVQATIYSRQIVLHFDDADDMAWGSIGNGDPADEVWLDRSFDGGRSWSQGSRLGDTTVPSGQRGWRTLMYNVDDWNNQGVGAVRACGKAGDRAEIACTPWARTTWNAGNRSTAAATALMEFYDNGTGLWATTNWWNSANALTAIIDNVRVSGMGSYKYAVATTYDANLSAQGGQFRNDYLDDTGWWGLAWVDAYDLTGDARYLNTARADADWMTSYTDSVCGGGVYWRTQRDYKNAIANELYLQLTAALHNRIPGDTAYLNLATKEWSWFKATGMINSSHLINDGLDLSTCGNNGQPVYSYNQGVILNGLTELYRATGDSGVLTSARGLADASTTDPALNPNGILADPGEPQSDGGADGPSFKGVYARGLAALNRALGDHPYTAYLNRQADSAYAHDRNALDQYGYHWAGPLDSTDAARQQSAADLMNATASAGGSSRAGLRLAK</sequence>
<feature type="region of interest" description="Disordered" evidence="1">
    <location>
        <begin position="398"/>
        <end position="426"/>
    </location>
</feature>
<evidence type="ECO:0000256" key="1">
    <source>
        <dbReference type="SAM" id="MobiDB-lite"/>
    </source>
</evidence>